<dbReference type="Pfam" id="PF04104">
    <property type="entry name" value="DNA_primase_lrg"/>
    <property type="match status" value="1"/>
</dbReference>
<organism evidence="10 11">
    <name type="scientific">Candidatus Marsarchaeota G2 archaeon OSP_D</name>
    <dbReference type="NCBI Taxonomy" id="1978157"/>
    <lineage>
        <taxon>Archaea</taxon>
        <taxon>Candidatus Marsarchaeota</taxon>
        <taxon>Candidatus Marsarchaeota group 2</taxon>
    </lineage>
</organism>
<sequence>MGCGCGKLSSWVGEPAGGRGGMGGGRGVEDLAARYPYSHWGSKLIAELGVEDLDGYTLDEGMLKRVLERFSSDNPDPERVEFSVDYLNPSNEVVAYLVGMGFLVYSRLPEYAKMRLGSRLFNWLSVRTGELLKTEEPRIVSELLSVDFSLPNVIWEDGKIVVGLTDFLRMSHMWESRLRLVELPIHRGKLILDGKSAPLVASQLCFSRLNQILEEKLRLSGPGGPRTRPSWVDALEAEVSKLVPRSWEELGGEGVLPRVAEEYPPCMKEIMAQMAKGLEPPHFARFAFAAFMRMIGAPKEETLKAFSTTSDYKENIASYHIAHIYGEIGSHTAYTAPSCDTLKTARLCPVEGYCNPKAKHPVTVYKINLRKDINSNRRGATQSRETLNTDTKP</sequence>
<evidence type="ECO:0000256" key="1">
    <source>
        <dbReference type="ARBA" id="ARBA00001966"/>
    </source>
</evidence>
<dbReference type="SUPFAM" id="SSF140914">
    <property type="entry name" value="PriB N-terminal domain-like"/>
    <property type="match status" value="1"/>
</dbReference>
<name>A0A2R6AZC3_9ARCH</name>
<dbReference type="GO" id="GO:0051539">
    <property type="term" value="F:4 iron, 4 sulfur cluster binding"/>
    <property type="evidence" value="ECO:0007669"/>
    <property type="project" value="UniProtKB-KW"/>
</dbReference>
<keyword evidence="7" id="KW-0411">Iron-sulfur</keyword>
<dbReference type="EMBL" id="NEXE01000021">
    <property type="protein sequence ID" value="PSN91628.1"/>
    <property type="molecule type" value="Genomic_DNA"/>
</dbReference>
<dbReference type="PANTHER" id="PTHR10537:SF3">
    <property type="entry name" value="DNA PRIMASE LARGE SUBUNIT"/>
    <property type="match status" value="1"/>
</dbReference>
<comment type="cofactor">
    <cofactor evidence="1">
        <name>[4Fe-4S] cluster</name>
        <dbReference type="ChEBI" id="CHEBI:49883"/>
    </cofactor>
</comment>
<dbReference type="GO" id="GO:0006269">
    <property type="term" value="P:DNA replication, synthesis of primer"/>
    <property type="evidence" value="ECO:0007669"/>
    <property type="project" value="UniProtKB-KW"/>
</dbReference>
<dbReference type="PANTHER" id="PTHR10537">
    <property type="entry name" value="DNA PRIMASE LARGE SUBUNIT"/>
    <property type="match status" value="1"/>
</dbReference>
<comment type="caution">
    <text evidence="10">The sequence shown here is derived from an EMBL/GenBank/DDBJ whole genome shotgun (WGS) entry which is preliminary data.</text>
</comment>
<evidence type="ECO:0000313" key="11">
    <source>
        <dbReference type="Proteomes" id="UP000240322"/>
    </source>
</evidence>
<evidence type="ECO:0000256" key="8">
    <source>
        <dbReference type="SAM" id="MobiDB-lite"/>
    </source>
</evidence>
<feature type="region of interest" description="Disordered" evidence="8">
    <location>
        <begin position="374"/>
        <end position="393"/>
    </location>
</feature>
<dbReference type="GO" id="GO:0046872">
    <property type="term" value="F:metal ion binding"/>
    <property type="evidence" value="ECO:0007669"/>
    <property type="project" value="UniProtKB-KW"/>
</dbReference>
<accession>A0A2R6AZC3</accession>
<evidence type="ECO:0000256" key="6">
    <source>
        <dbReference type="ARBA" id="ARBA00023004"/>
    </source>
</evidence>
<keyword evidence="2" id="KW-0004">4Fe-4S</keyword>
<evidence type="ECO:0000256" key="3">
    <source>
        <dbReference type="ARBA" id="ARBA00022515"/>
    </source>
</evidence>
<dbReference type="InterPro" id="IPR007238">
    <property type="entry name" value="DNA_primase_lsu_euk/arc"/>
</dbReference>
<reference evidence="10 11" key="1">
    <citation type="submission" date="2017-04" db="EMBL/GenBank/DDBJ databases">
        <title>Novel microbial lineages endemic to geothermal iron-oxide mats fill important gaps in the evolutionary history of Archaea.</title>
        <authorList>
            <person name="Jay Z.J."/>
            <person name="Beam J.P."/>
            <person name="Dlakic M."/>
            <person name="Rusch D.B."/>
            <person name="Kozubal M.A."/>
            <person name="Inskeep W.P."/>
        </authorList>
    </citation>
    <scope>NUCLEOTIDE SEQUENCE [LARGE SCALE GENOMIC DNA]</scope>
    <source>
        <strain evidence="10">OSP_D</strain>
    </source>
</reference>
<keyword evidence="6" id="KW-0408">Iron</keyword>
<keyword evidence="4" id="KW-0235">DNA replication</keyword>
<evidence type="ECO:0000313" key="10">
    <source>
        <dbReference type="EMBL" id="PSN91628.1"/>
    </source>
</evidence>
<gene>
    <name evidence="10" type="ORF">B9Q03_03645</name>
</gene>
<evidence type="ECO:0000259" key="9">
    <source>
        <dbReference type="Pfam" id="PF04104"/>
    </source>
</evidence>
<dbReference type="InterPro" id="IPR058560">
    <property type="entry name" value="DNA_primase_C"/>
</dbReference>
<keyword evidence="3" id="KW-0639">Primosome</keyword>
<dbReference type="AlphaFoldDB" id="A0A2R6AZC3"/>
<evidence type="ECO:0000256" key="2">
    <source>
        <dbReference type="ARBA" id="ARBA00022485"/>
    </source>
</evidence>
<proteinExistence type="predicted"/>
<evidence type="ECO:0000256" key="4">
    <source>
        <dbReference type="ARBA" id="ARBA00022705"/>
    </source>
</evidence>
<feature type="compositionally biased region" description="Polar residues" evidence="8">
    <location>
        <begin position="376"/>
        <end position="393"/>
    </location>
</feature>
<dbReference type="GO" id="GO:0006270">
    <property type="term" value="P:DNA replication initiation"/>
    <property type="evidence" value="ECO:0007669"/>
    <property type="project" value="TreeGrafter"/>
</dbReference>
<protein>
    <recommendedName>
        <fullName evidence="9">DNA primase large subunit C-terminal domain-containing protein</fullName>
    </recommendedName>
</protein>
<feature type="domain" description="DNA primase large subunit C-terminal" evidence="9">
    <location>
        <begin position="260"/>
        <end position="352"/>
    </location>
</feature>
<evidence type="ECO:0000256" key="5">
    <source>
        <dbReference type="ARBA" id="ARBA00022723"/>
    </source>
</evidence>
<keyword evidence="5" id="KW-0479">Metal-binding</keyword>
<dbReference type="GO" id="GO:1990077">
    <property type="term" value="C:primosome complex"/>
    <property type="evidence" value="ECO:0007669"/>
    <property type="project" value="UniProtKB-KW"/>
</dbReference>
<evidence type="ECO:0000256" key="7">
    <source>
        <dbReference type="ARBA" id="ARBA00023014"/>
    </source>
</evidence>
<dbReference type="Proteomes" id="UP000240322">
    <property type="component" value="Unassembled WGS sequence"/>
</dbReference>